<dbReference type="SUPFAM" id="SSF50998">
    <property type="entry name" value="Quinoprotein alcohol dehydrogenase-like"/>
    <property type="match status" value="1"/>
</dbReference>
<dbReference type="KEGG" id="xyk:GT347_06455"/>
<evidence type="ECO:0000313" key="7">
    <source>
        <dbReference type="Proteomes" id="UP000464787"/>
    </source>
</evidence>
<name>A0A857J3N8_9BURK</name>
<feature type="transmembrane region" description="Helical" evidence="4">
    <location>
        <begin position="12"/>
        <end position="34"/>
    </location>
</feature>
<dbReference type="InterPro" id="IPR002372">
    <property type="entry name" value="PQQ_rpt_dom"/>
</dbReference>
<feature type="transmembrane region" description="Helical" evidence="4">
    <location>
        <begin position="46"/>
        <end position="63"/>
    </location>
</feature>
<dbReference type="Proteomes" id="UP000464787">
    <property type="component" value="Chromosome"/>
</dbReference>
<dbReference type="GO" id="GO:0048038">
    <property type="term" value="F:quinone binding"/>
    <property type="evidence" value="ECO:0007669"/>
    <property type="project" value="InterPro"/>
</dbReference>
<proteinExistence type="inferred from homology"/>
<dbReference type="InterPro" id="IPR018391">
    <property type="entry name" value="PQQ_b-propeller_rpt"/>
</dbReference>
<reference evidence="6 7" key="1">
    <citation type="submission" date="2020-01" db="EMBL/GenBank/DDBJ databases">
        <title>Genome sequencing of strain KACC 21265.</title>
        <authorList>
            <person name="Heo J."/>
            <person name="Kim S.-J."/>
            <person name="Kim J.-S."/>
            <person name="Hong S.-B."/>
            <person name="Kwon S.-W."/>
        </authorList>
    </citation>
    <scope>NUCLEOTIDE SEQUENCE [LARGE SCALE GENOMIC DNA]</scope>
    <source>
        <strain evidence="6 7">KACC 21265</strain>
    </source>
</reference>
<accession>A0A857J3N8</accession>
<comment type="similarity">
    <text evidence="2">Belongs to the bacterial PQQ dehydrogenase family.</text>
</comment>
<keyword evidence="4" id="KW-0812">Transmembrane</keyword>
<sequence>MSVESKEHKRYGAGRIAAIVVGAITALLGAYLAYGGLELLKLGGSFYYLPAGLLMLVSGILLIRSDRRGAWLYGLTFVLTLLWSLWEAGLHFWPLAARLGLLAVIGLLIALVTPGLRGNAGQAPVRRASYGLAVVLGLCLIGAFAGAFQPIWLVKAGEAPAIAQGYKPGDDGANWTNYGRTTDGNQFSPIDQITPQNVGDMKVAWTFRTGDFAYGGAENQNTPLQIGKVIYACTPANKVFAIDADSGKQVWKYDPQVNPGYSPTWLRCRSLAYYEVPKPAAPASADAPVASAQPAACQRRIYLTTADLRLIALDAATGEPCADFGDKGQTSLAKGMGELVPGFYNPTAGPVMAGDRILVGGWIMDNQAVDEPSGAVRAFDPVTGKLAWAWDIGRPGVTTEPGPGEHYTRGTPNTWAAPTYDPQLGLVYLPTGNGTPDMYGGQRTAAINRVNSSIVALDAKTGAERWVFQTTHHDVWDYDLPSKPVLYDVPGPNGERIPALIQTTKRGEIFMIDRRTGKAIADVVEKPVPTDGLPGEKLSPTQPYSVGMPQIRQGVLTEAGMWGITPIDQLMCRIAFKELKYEGDFTPPSTSWYIPHPSPFGTMNWGGISIDKVHDYLIVNDMRIMMKAKLLPRPEADKALMASGKTTPSVAGIVPMAGTPYGVNRAMVTSALGVPCTDPPFGTMTAIDLKTRKIAWQRSLGTVEQLGPLGMKTHLPIPIGMPSLGGPVATASGLIFYTGTADYYLRAMDVATGQEIWKSPLPVGAQSTPLVFKSPESGKQYVVVTAGGGRTAPDRGDYIIAYALPGKP</sequence>
<keyword evidence="3 6" id="KW-0560">Oxidoreductase</keyword>
<dbReference type="PANTHER" id="PTHR32303">
    <property type="entry name" value="QUINOPROTEIN ALCOHOL DEHYDROGENASE (CYTOCHROME C)"/>
    <property type="match status" value="1"/>
</dbReference>
<evidence type="ECO:0000259" key="5">
    <source>
        <dbReference type="Pfam" id="PF01011"/>
    </source>
</evidence>
<feature type="transmembrane region" description="Helical" evidence="4">
    <location>
        <begin position="92"/>
        <end position="116"/>
    </location>
</feature>
<organism evidence="6 7">
    <name type="scientific">Xylophilus rhododendri</name>
    <dbReference type="NCBI Taxonomy" id="2697032"/>
    <lineage>
        <taxon>Bacteria</taxon>
        <taxon>Pseudomonadati</taxon>
        <taxon>Pseudomonadota</taxon>
        <taxon>Betaproteobacteria</taxon>
        <taxon>Burkholderiales</taxon>
        <taxon>Xylophilus</taxon>
    </lineage>
</organism>
<dbReference type="GO" id="GO:0008876">
    <property type="term" value="F:quinoprotein glucose dehydrogenase activity"/>
    <property type="evidence" value="ECO:0007669"/>
    <property type="project" value="TreeGrafter"/>
</dbReference>
<keyword evidence="4" id="KW-1133">Transmembrane helix</keyword>
<evidence type="ECO:0000313" key="6">
    <source>
        <dbReference type="EMBL" id="QHI97661.1"/>
    </source>
</evidence>
<dbReference type="Pfam" id="PF01011">
    <property type="entry name" value="PQQ"/>
    <property type="match status" value="1"/>
</dbReference>
<dbReference type="EMBL" id="CP047650">
    <property type="protein sequence ID" value="QHI97661.1"/>
    <property type="molecule type" value="Genomic_DNA"/>
</dbReference>
<keyword evidence="7" id="KW-1185">Reference proteome</keyword>
<evidence type="ECO:0000256" key="1">
    <source>
        <dbReference type="ARBA" id="ARBA00001931"/>
    </source>
</evidence>
<dbReference type="AlphaFoldDB" id="A0A857J3N8"/>
<feature type="transmembrane region" description="Helical" evidence="4">
    <location>
        <begin position="128"/>
        <end position="148"/>
    </location>
</feature>
<dbReference type="CDD" id="cd10280">
    <property type="entry name" value="PQQ_mGDH"/>
    <property type="match status" value="1"/>
</dbReference>
<dbReference type="RefSeq" id="WP_160551179.1">
    <property type="nucleotide sequence ID" value="NZ_CP047650.1"/>
</dbReference>
<dbReference type="GO" id="GO:0016020">
    <property type="term" value="C:membrane"/>
    <property type="evidence" value="ECO:0007669"/>
    <property type="project" value="InterPro"/>
</dbReference>
<keyword evidence="4" id="KW-0472">Membrane</keyword>
<evidence type="ECO:0000256" key="3">
    <source>
        <dbReference type="ARBA" id="ARBA00023002"/>
    </source>
</evidence>
<dbReference type="Gene3D" id="2.140.10.10">
    <property type="entry name" value="Quinoprotein alcohol dehydrogenase-like superfamily"/>
    <property type="match status" value="2"/>
</dbReference>
<feature type="transmembrane region" description="Helical" evidence="4">
    <location>
        <begin position="70"/>
        <end position="86"/>
    </location>
</feature>
<protein>
    <submittedName>
        <fullName evidence="6">Membrane-bound PQQ-dependent dehydrogenase, glucose/quinate/shikimate family</fullName>
        <ecNumber evidence="6">1.1.-.-</ecNumber>
    </submittedName>
</protein>
<dbReference type="InterPro" id="IPR011047">
    <property type="entry name" value="Quinoprotein_ADH-like_sf"/>
</dbReference>
<feature type="domain" description="Pyrrolo-quinoline quinone repeat" evidence="5">
    <location>
        <begin position="175"/>
        <end position="782"/>
    </location>
</feature>
<dbReference type="NCBIfam" id="TIGR03074">
    <property type="entry name" value="PQQ_membr_DH"/>
    <property type="match status" value="1"/>
</dbReference>
<evidence type="ECO:0000256" key="4">
    <source>
        <dbReference type="SAM" id="Phobius"/>
    </source>
</evidence>
<evidence type="ECO:0000256" key="2">
    <source>
        <dbReference type="ARBA" id="ARBA00008156"/>
    </source>
</evidence>
<dbReference type="SMART" id="SM00564">
    <property type="entry name" value="PQQ"/>
    <property type="match status" value="6"/>
</dbReference>
<dbReference type="PANTHER" id="PTHR32303:SF4">
    <property type="entry name" value="QUINOPROTEIN GLUCOSE DEHYDROGENASE"/>
    <property type="match status" value="1"/>
</dbReference>
<dbReference type="EC" id="1.1.-.-" evidence="6"/>
<comment type="cofactor">
    <cofactor evidence="1">
        <name>pyrroloquinoline quinone</name>
        <dbReference type="ChEBI" id="CHEBI:58442"/>
    </cofactor>
</comment>
<gene>
    <name evidence="6" type="ORF">GT347_06455</name>
</gene>
<dbReference type="InterPro" id="IPR017511">
    <property type="entry name" value="PQQ_mDH"/>
</dbReference>